<organism evidence="2">
    <name type="scientific">Rhizophora mucronata</name>
    <name type="common">Asiatic mangrove</name>
    <dbReference type="NCBI Taxonomy" id="61149"/>
    <lineage>
        <taxon>Eukaryota</taxon>
        <taxon>Viridiplantae</taxon>
        <taxon>Streptophyta</taxon>
        <taxon>Embryophyta</taxon>
        <taxon>Tracheophyta</taxon>
        <taxon>Spermatophyta</taxon>
        <taxon>Magnoliopsida</taxon>
        <taxon>eudicotyledons</taxon>
        <taxon>Gunneridae</taxon>
        <taxon>Pentapetalae</taxon>
        <taxon>rosids</taxon>
        <taxon>fabids</taxon>
        <taxon>Malpighiales</taxon>
        <taxon>Rhizophoraceae</taxon>
        <taxon>Rhizophora</taxon>
    </lineage>
</organism>
<proteinExistence type="predicted"/>
<evidence type="ECO:0000256" key="1">
    <source>
        <dbReference type="SAM" id="MobiDB-lite"/>
    </source>
</evidence>
<reference evidence="2" key="1">
    <citation type="submission" date="2018-02" db="EMBL/GenBank/DDBJ databases">
        <title>Rhizophora mucronata_Transcriptome.</title>
        <authorList>
            <person name="Meera S.P."/>
            <person name="Sreeshan A."/>
            <person name="Augustine A."/>
        </authorList>
    </citation>
    <scope>NUCLEOTIDE SEQUENCE</scope>
    <source>
        <tissue evidence="2">Leaf</tissue>
    </source>
</reference>
<protein>
    <submittedName>
        <fullName evidence="2">Uncharacterized protein</fullName>
    </submittedName>
</protein>
<accession>A0A2P2NSR9</accession>
<dbReference type="EMBL" id="GGEC01065072">
    <property type="protein sequence ID" value="MBX45556.1"/>
    <property type="molecule type" value="Transcribed_RNA"/>
</dbReference>
<dbReference type="AlphaFoldDB" id="A0A2P2NSR9"/>
<feature type="region of interest" description="Disordered" evidence="1">
    <location>
        <begin position="1"/>
        <end position="22"/>
    </location>
</feature>
<sequence length="22" mass="2595">MRHWADQVTPTQKPSILCSHCR</sequence>
<evidence type="ECO:0000313" key="2">
    <source>
        <dbReference type="EMBL" id="MBX45556.1"/>
    </source>
</evidence>
<name>A0A2P2NSR9_RHIMU</name>